<dbReference type="Pfam" id="PF06224">
    <property type="entry name" value="AlkZ-like"/>
    <property type="match status" value="1"/>
</dbReference>
<dbReference type="RefSeq" id="WP_134567200.1">
    <property type="nucleotide sequence ID" value="NZ_SOFP01000046.1"/>
</dbReference>
<proteinExistence type="predicted"/>
<accession>A0A4R8WSS9</accession>
<gene>
    <name evidence="1" type="ORF">E3O19_09460</name>
</gene>
<organism evidence="1 2">
    <name type="scientific">Cryobacterium algoritolerans</name>
    <dbReference type="NCBI Taxonomy" id="1259184"/>
    <lineage>
        <taxon>Bacteria</taxon>
        <taxon>Bacillati</taxon>
        <taxon>Actinomycetota</taxon>
        <taxon>Actinomycetes</taxon>
        <taxon>Micrococcales</taxon>
        <taxon>Microbacteriaceae</taxon>
        <taxon>Cryobacterium</taxon>
    </lineage>
</organism>
<dbReference type="InterPro" id="IPR009351">
    <property type="entry name" value="AlkZ-like"/>
</dbReference>
<reference evidence="1 2" key="1">
    <citation type="submission" date="2019-03" db="EMBL/GenBank/DDBJ databases">
        <title>Genomics of glacier-inhabiting Cryobacterium strains.</title>
        <authorList>
            <person name="Liu Q."/>
            <person name="Xin Y.-H."/>
        </authorList>
    </citation>
    <scope>NUCLEOTIDE SEQUENCE [LARGE SCALE GENOMIC DNA]</scope>
    <source>
        <strain evidence="1 2">MDT1-3</strain>
    </source>
</reference>
<dbReference type="OrthoDB" id="9148135at2"/>
<dbReference type="EMBL" id="SOFP01000046">
    <property type="protein sequence ID" value="TFC15436.1"/>
    <property type="molecule type" value="Genomic_DNA"/>
</dbReference>
<keyword evidence="2" id="KW-1185">Reference proteome</keyword>
<protein>
    <submittedName>
        <fullName evidence="1">Uncharacterized protein</fullName>
    </submittedName>
</protein>
<name>A0A4R8WSS9_9MICO</name>
<comment type="caution">
    <text evidence="1">The sequence shown here is derived from an EMBL/GenBank/DDBJ whole genome shotgun (WGS) entry which is preliminary data.</text>
</comment>
<evidence type="ECO:0000313" key="1">
    <source>
        <dbReference type="EMBL" id="TFC15436.1"/>
    </source>
</evidence>
<sequence length="96" mass="10189">MTEAGLSKPEQPWPGLCPAYLFDGTDRLLAVQAQEFAAARCAIGVRAPGSSVCDVLQAIDGAQIVRSWPMRGPHHCLPAVDLAWTLGLTARGCCPE</sequence>
<evidence type="ECO:0000313" key="2">
    <source>
        <dbReference type="Proteomes" id="UP000298412"/>
    </source>
</evidence>
<dbReference type="Proteomes" id="UP000298412">
    <property type="component" value="Unassembled WGS sequence"/>
</dbReference>
<dbReference type="AlphaFoldDB" id="A0A4R8WSS9"/>